<dbReference type="GO" id="GO:0009247">
    <property type="term" value="P:glycolipid biosynthetic process"/>
    <property type="evidence" value="ECO:0007669"/>
    <property type="project" value="TreeGrafter"/>
</dbReference>
<dbReference type="EMBL" id="MFBY01000047">
    <property type="protein sequence ID" value="OGE12875.1"/>
    <property type="molecule type" value="Genomic_DNA"/>
</dbReference>
<dbReference type="Proteomes" id="UP000177300">
    <property type="component" value="Unassembled WGS sequence"/>
</dbReference>
<evidence type="ECO:0000256" key="2">
    <source>
        <dbReference type="ARBA" id="ARBA00022676"/>
    </source>
</evidence>
<organism evidence="5 6">
    <name type="scientific">Candidatus Curtissbacteria bacterium RIFCSPLOWO2_12_FULL_38_9</name>
    <dbReference type="NCBI Taxonomy" id="1797735"/>
    <lineage>
        <taxon>Bacteria</taxon>
        <taxon>Candidatus Curtissiibacteriota</taxon>
    </lineage>
</organism>
<sequence length="245" mass="28026">MIYFLAPAYNEEKNLPKLAAQIKKSIVKNFKIVIVDDGSTDQTFEIEKRLSQKYPLIALGYRNNRGPGYAFKTGIEYVLKKCKKNDVLVTIEADNTSDLSAVKKMVTLLKSCDVVVASPFEKGGQFIGVSVRRIFLSWGYQTFLNIIFNVKGASSYGNFFRAYKTESLRRARKRFGKQLITEQGFSSAAELLVKMDKINAKIVSIPVKIDWTKRQGKSKMKVFKYIKRQGVFILKYKFLSAYFLK</sequence>
<dbReference type="GO" id="GO:0004582">
    <property type="term" value="F:dolichyl-phosphate beta-D-mannosyltransferase activity"/>
    <property type="evidence" value="ECO:0007669"/>
    <property type="project" value="InterPro"/>
</dbReference>
<comment type="similarity">
    <text evidence="1">Belongs to the glycosyltransferase 2 family.</text>
</comment>
<dbReference type="InterPro" id="IPR039528">
    <property type="entry name" value="DPM1-like"/>
</dbReference>
<evidence type="ECO:0000259" key="4">
    <source>
        <dbReference type="Pfam" id="PF00535"/>
    </source>
</evidence>
<feature type="domain" description="Glycosyltransferase 2-like" evidence="4">
    <location>
        <begin position="7"/>
        <end position="161"/>
    </location>
</feature>
<keyword evidence="2" id="KW-0328">Glycosyltransferase</keyword>
<dbReference type="Gene3D" id="3.90.550.10">
    <property type="entry name" value="Spore Coat Polysaccharide Biosynthesis Protein SpsA, Chain A"/>
    <property type="match status" value="1"/>
</dbReference>
<dbReference type="PANTHER" id="PTHR43398">
    <property type="entry name" value="DOLICHOL-PHOSPHATE MANNOSYLTRANSFERASE SUBUNIT 1"/>
    <property type="match status" value="1"/>
</dbReference>
<evidence type="ECO:0000313" key="5">
    <source>
        <dbReference type="EMBL" id="OGE12875.1"/>
    </source>
</evidence>
<evidence type="ECO:0000256" key="1">
    <source>
        <dbReference type="ARBA" id="ARBA00006739"/>
    </source>
</evidence>
<reference evidence="5 6" key="1">
    <citation type="journal article" date="2016" name="Nat. Commun.">
        <title>Thousands of microbial genomes shed light on interconnected biogeochemical processes in an aquifer system.</title>
        <authorList>
            <person name="Anantharaman K."/>
            <person name="Brown C.T."/>
            <person name="Hug L.A."/>
            <person name="Sharon I."/>
            <person name="Castelle C.J."/>
            <person name="Probst A.J."/>
            <person name="Thomas B.C."/>
            <person name="Singh A."/>
            <person name="Wilkins M.J."/>
            <person name="Karaoz U."/>
            <person name="Brodie E.L."/>
            <person name="Williams K.H."/>
            <person name="Hubbard S.S."/>
            <person name="Banfield J.F."/>
        </authorList>
    </citation>
    <scope>NUCLEOTIDE SEQUENCE [LARGE SCALE GENOMIC DNA]</scope>
</reference>
<proteinExistence type="inferred from homology"/>
<dbReference type="CDD" id="cd04179">
    <property type="entry name" value="DPM_DPG-synthase_like"/>
    <property type="match status" value="1"/>
</dbReference>
<keyword evidence="3" id="KW-0808">Transferase</keyword>
<name>A0A1F5I977_9BACT</name>
<gene>
    <name evidence="5" type="ORF">A3G14_02560</name>
</gene>
<dbReference type="Pfam" id="PF00535">
    <property type="entry name" value="Glycos_transf_2"/>
    <property type="match status" value="1"/>
</dbReference>
<dbReference type="SUPFAM" id="SSF53448">
    <property type="entry name" value="Nucleotide-diphospho-sugar transferases"/>
    <property type="match status" value="1"/>
</dbReference>
<evidence type="ECO:0000313" key="6">
    <source>
        <dbReference type="Proteomes" id="UP000177300"/>
    </source>
</evidence>
<dbReference type="GO" id="GO:0016020">
    <property type="term" value="C:membrane"/>
    <property type="evidence" value="ECO:0007669"/>
    <property type="project" value="GOC"/>
</dbReference>
<protein>
    <recommendedName>
        <fullName evidence="4">Glycosyltransferase 2-like domain-containing protein</fullName>
    </recommendedName>
</protein>
<accession>A0A1F5I977</accession>
<dbReference type="PANTHER" id="PTHR43398:SF1">
    <property type="entry name" value="DOLICHOL-PHOSPHATE MANNOSYLTRANSFERASE SUBUNIT 1"/>
    <property type="match status" value="1"/>
</dbReference>
<dbReference type="AlphaFoldDB" id="A0A1F5I977"/>
<comment type="caution">
    <text evidence="5">The sequence shown here is derived from an EMBL/GenBank/DDBJ whole genome shotgun (WGS) entry which is preliminary data.</text>
</comment>
<evidence type="ECO:0000256" key="3">
    <source>
        <dbReference type="ARBA" id="ARBA00022679"/>
    </source>
</evidence>
<dbReference type="InterPro" id="IPR001173">
    <property type="entry name" value="Glyco_trans_2-like"/>
</dbReference>
<dbReference type="InterPro" id="IPR029044">
    <property type="entry name" value="Nucleotide-diphossugar_trans"/>
</dbReference>